<protein>
    <recommendedName>
        <fullName evidence="3">Reverse transcriptase zinc-binding domain-containing protein</fullName>
    </recommendedName>
</protein>
<accession>A0A9D4VWP1</accession>
<dbReference type="EMBL" id="JAMSHJ010000007">
    <property type="protein sequence ID" value="KAI5390857.1"/>
    <property type="molecule type" value="Genomic_DNA"/>
</dbReference>
<dbReference type="Proteomes" id="UP001058974">
    <property type="component" value="Chromosome 7"/>
</dbReference>
<evidence type="ECO:0000313" key="1">
    <source>
        <dbReference type="EMBL" id="KAI5390857.1"/>
    </source>
</evidence>
<evidence type="ECO:0000313" key="2">
    <source>
        <dbReference type="Proteomes" id="UP001058974"/>
    </source>
</evidence>
<dbReference type="Gramene" id="Psat07G0595400-T1">
    <property type="protein sequence ID" value="KAI5390857.1"/>
    <property type="gene ID" value="KIW84_075954"/>
</dbReference>
<gene>
    <name evidence="1" type="ORF">KIW84_075954</name>
</gene>
<name>A0A9D4VWP1_PEA</name>
<keyword evidence="2" id="KW-1185">Reference proteome</keyword>
<evidence type="ECO:0008006" key="3">
    <source>
        <dbReference type="Google" id="ProtNLM"/>
    </source>
</evidence>
<reference evidence="1 2" key="1">
    <citation type="journal article" date="2022" name="Nat. Genet.">
        <title>Improved pea reference genome and pan-genome highlight genomic features and evolutionary characteristics.</title>
        <authorList>
            <person name="Yang T."/>
            <person name="Liu R."/>
            <person name="Luo Y."/>
            <person name="Hu S."/>
            <person name="Wang D."/>
            <person name="Wang C."/>
            <person name="Pandey M.K."/>
            <person name="Ge S."/>
            <person name="Xu Q."/>
            <person name="Li N."/>
            <person name="Li G."/>
            <person name="Huang Y."/>
            <person name="Saxena R.K."/>
            <person name="Ji Y."/>
            <person name="Li M."/>
            <person name="Yan X."/>
            <person name="He Y."/>
            <person name="Liu Y."/>
            <person name="Wang X."/>
            <person name="Xiang C."/>
            <person name="Varshney R.K."/>
            <person name="Ding H."/>
            <person name="Gao S."/>
            <person name="Zong X."/>
        </authorList>
    </citation>
    <scope>NUCLEOTIDE SEQUENCE [LARGE SCALE GENOMIC DNA]</scope>
    <source>
        <strain evidence="1 2">cv. Zhongwan 6</strain>
    </source>
</reference>
<dbReference type="AlphaFoldDB" id="A0A9D4VWP1"/>
<organism evidence="1 2">
    <name type="scientific">Pisum sativum</name>
    <name type="common">Garden pea</name>
    <name type="synonym">Lathyrus oleraceus</name>
    <dbReference type="NCBI Taxonomy" id="3888"/>
    <lineage>
        <taxon>Eukaryota</taxon>
        <taxon>Viridiplantae</taxon>
        <taxon>Streptophyta</taxon>
        <taxon>Embryophyta</taxon>
        <taxon>Tracheophyta</taxon>
        <taxon>Spermatophyta</taxon>
        <taxon>Magnoliopsida</taxon>
        <taxon>eudicotyledons</taxon>
        <taxon>Gunneridae</taxon>
        <taxon>Pentapetalae</taxon>
        <taxon>rosids</taxon>
        <taxon>fabids</taxon>
        <taxon>Fabales</taxon>
        <taxon>Fabaceae</taxon>
        <taxon>Papilionoideae</taxon>
        <taxon>50 kb inversion clade</taxon>
        <taxon>NPAAA clade</taxon>
        <taxon>Hologalegina</taxon>
        <taxon>IRL clade</taxon>
        <taxon>Fabeae</taxon>
        <taxon>Lathyrus</taxon>
    </lineage>
</organism>
<comment type="caution">
    <text evidence="1">The sequence shown here is derived from an EMBL/GenBank/DDBJ whole genome shotgun (WGS) entry which is preliminary data.</text>
</comment>
<sequence>MYRHLRGDKPRVDWRRLMYINMARPRAVFTLWLENRCHLFFECAITKKIWKEILNRLGLGYIHIDWNEHTAWQQAKGKGNKMRIFKVALAETVYHIWWVRNRICFQQGRKEELQSQHIHDILMDRFRMNRKLTAYCNSL</sequence>
<proteinExistence type="predicted"/>